<comment type="caution">
    <text evidence="11">The sequence shown here is derived from an EMBL/GenBank/DDBJ whole genome shotgun (WGS) entry which is preliminary data.</text>
</comment>
<dbReference type="SUPFAM" id="SSF52943">
    <property type="entry name" value="ATP synthase (F1-ATPase), gamma subunit"/>
    <property type="match status" value="1"/>
</dbReference>
<comment type="subcellular location">
    <subcellularLocation>
        <location evidence="10">Cell membrane</location>
        <topology evidence="10">Peripheral membrane protein</topology>
    </subcellularLocation>
    <subcellularLocation>
        <location evidence="2">Membrane</location>
        <topology evidence="2">Peripheral membrane protein</topology>
    </subcellularLocation>
</comment>
<dbReference type="GO" id="GO:0046933">
    <property type="term" value="F:proton-transporting ATP synthase activity, rotational mechanism"/>
    <property type="evidence" value="ECO:0007669"/>
    <property type="project" value="UniProtKB-UniRule"/>
</dbReference>
<evidence type="ECO:0000313" key="12">
    <source>
        <dbReference type="Proteomes" id="UP000289166"/>
    </source>
</evidence>
<dbReference type="PRINTS" id="PR00126">
    <property type="entry name" value="ATPASEGAMMA"/>
</dbReference>
<dbReference type="Gene3D" id="1.10.287.80">
    <property type="entry name" value="ATP synthase, gamma subunit, helix hairpin domain"/>
    <property type="match status" value="1"/>
</dbReference>
<dbReference type="GO" id="GO:0042777">
    <property type="term" value="P:proton motive force-driven plasma membrane ATP synthesis"/>
    <property type="evidence" value="ECO:0007669"/>
    <property type="project" value="UniProtKB-UniRule"/>
</dbReference>
<reference evidence="12" key="1">
    <citation type="submission" date="2018-11" db="EMBL/GenBank/DDBJ databases">
        <title>Genome sequencing of a novel mesophilic and cellulolytic organism within the genus Hungateiclostridium.</title>
        <authorList>
            <person name="Rettenmaier R."/>
            <person name="Liebl W."/>
            <person name="Zverlov V."/>
        </authorList>
    </citation>
    <scope>NUCLEOTIDE SEQUENCE [LARGE SCALE GENOMIC DNA]</scope>
    <source>
        <strain evidence="12">N2K1</strain>
    </source>
</reference>
<accession>A0A4Q0I525</accession>
<dbReference type="GO" id="GO:0005886">
    <property type="term" value="C:plasma membrane"/>
    <property type="evidence" value="ECO:0007669"/>
    <property type="project" value="UniProtKB-SubCell"/>
</dbReference>
<comment type="subunit">
    <text evidence="10">F-type ATPases have 2 components, CF(1) - the catalytic core - and CF(0) - the membrane proton channel. CF(1) has five subunits: alpha(3), beta(3), gamma(1), delta(1), epsilon(1). CF(0) has three main subunits: a, b and c.</text>
</comment>
<evidence type="ECO:0000256" key="7">
    <source>
        <dbReference type="ARBA" id="ARBA00023136"/>
    </source>
</evidence>
<dbReference type="EMBL" id="RLII01000006">
    <property type="protein sequence ID" value="RXE59371.1"/>
    <property type="molecule type" value="Genomic_DNA"/>
</dbReference>
<evidence type="ECO:0000256" key="10">
    <source>
        <dbReference type="HAMAP-Rule" id="MF_00815"/>
    </source>
</evidence>
<keyword evidence="10" id="KW-1003">Cell membrane</keyword>
<name>A0A4Q0I525_9FIRM</name>
<evidence type="ECO:0000313" key="11">
    <source>
        <dbReference type="EMBL" id="RXE59371.1"/>
    </source>
</evidence>
<dbReference type="GO" id="GO:0045259">
    <property type="term" value="C:proton-transporting ATP synthase complex"/>
    <property type="evidence" value="ECO:0007669"/>
    <property type="project" value="UniProtKB-KW"/>
</dbReference>
<dbReference type="HAMAP" id="MF_00815">
    <property type="entry name" value="ATP_synth_gamma_bact"/>
    <property type="match status" value="1"/>
</dbReference>
<evidence type="ECO:0000256" key="3">
    <source>
        <dbReference type="ARBA" id="ARBA00007681"/>
    </source>
</evidence>
<organism evidence="11 12">
    <name type="scientific">Acetivibrio mesophilus</name>
    <dbReference type="NCBI Taxonomy" id="2487273"/>
    <lineage>
        <taxon>Bacteria</taxon>
        <taxon>Bacillati</taxon>
        <taxon>Bacillota</taxon>
        <taxon>Clostridia</taxon>
        <taxon>Eubacteriales</taxon>
        <taxon>Oscillospiraceae</taxon>
        <taxon>Acetivibrio</taxon>
    </lineage>
</organism>
<evidence type="ECO:0000256" key="2">
    <source>
        <dbReference type="ARBA" id="ARBA00004170"/>
    </source>
</evidence>
<sequence length="295" mass="33994">MAHINEVKLRMKSVKETKQITNAMRLISAAKLKKAKRQLEQSSPYFEKVRSTMADILLRSGKIENKYFYVRDEKEDKKKVYIVITGDKGFAGGYNHNIIKFAEEHLKQDKEALLFIAGNVGRDYFAKNKYNVNMEFDYPVQNPSIYMAREITDIILGLFGDGVFDEIYIIYTHMFSSMKMEPKIMKLLPLELDALKEKLQIDENSSRIVDDSMEYEPDPKFVFDILVKKYVKGIIYGTFVESFTSEQSSRMTAMDNATSNANDMLKKLDLSYNRARQSKITQDITEIVGGAEALK</sequence>
<evidence type="ECO:0000256" key="9">
    <source>
        <dbReference type="ARBA" id="ARBA00023310"/>
    </source>
</evidence>
<evidence type="ECO:0000256" key="4">
    <source>
        <dbReference type="ARBA" id="ARBA00022448"/>
    </source>
</evidence>
<dbReference type="GO" id="GO:0005524">
    <property type="term" value="F:ATP binding"/>
    <property type="evidence" value="ECO:0007669"/>
    <property type="project" value="UniProtKB-UniRule"/>
</dbReference>
<dbReference type="AlphaFoldDB" id="A0A4Q0I525"/>
<proteinExistence type="inferred from homology"/>
<evidence type="ECO:0000256" key="6">
    <source>
        <dbReference type="ARBA" id="ARBA00023065"/>
    </source>
</evidence>
<dbReference type="CDD" id="cd12151">
    <property type="entry name" value="F1-ATPase_gamma"/>
    <property type="match status" value="1"/>
</dbReference>
<dbReference type="InterPro" id="IPR035968">
    <property type="entry name" value="ATP_synth_F1_ATPase_gsu"/>
</dbReference>
<comment type="similarity">
    <text evidence="3 10">Belongs to the ATPase gamma chain family.</text>
</comment>
<protein>
    <recommendedName>
        <fullName evidence="10">ATP synthase gamma chain</fullName>
    </recommendedName>
    <alternativeName>
        <fullName evidence="10">ATP synthase F1 sector gamma subunit</fullName>
    </alternativeName>
    <alternativeName>
        <fullName evidence="10">F-ATPase gamma subunit</fullName>
    </alternativeName>
</protein>
<keyword evidence="4 10" id="KW-0813">Transport</keyword>
<keyword evidence="9 10" id="KW-0066">ATP synthesis</keyword>
<evidence type="ECO:0000256" key="1">
    <source>
        <dbReference type="ARBA" id="ARBA00003456"/>
    </source>
</evidence>
<keyword evidence="5 10" id="KW-0375">Hydrogen ion transport</keyword>
<dbReference type="OrthoDB" id="9812769at2"/>
<dbReference type="Proteomes" id="UP000289166">
    <property type="component" value="Unassembled WGS sequence"/>
</dbReference>
<evidence type="ECO:0000256" key="8">
    <source>
        <dbReference type="ARBA" id="ARBA00023196"/>
    </source>
</evidence>
<keyword evidence="8 10" id="KW-0139">CF(1)</keyword>
<keyword evidence="12" id="KW-1185">Reference proteome</keyword>
<dbReference type="Pfam" id="PF00231">
    <property type="entry name" value="ATP-synt"/>
    <property type="match status" value="1"/>
</dbReference>
<comment type="function">
    <text evidence="1 10">Produces ATP from ADP in the presence of a proton gradient across the membrane. The gamma chain is believed to be important in regulating ATPase activity and the flow of protons through the CF(0) complex.</text>
</comment>
<gene>
    <name evidence="10" type="primary">atpG</name>
    <name evidence="11" type="ORF">EFD62_06830</name>
</gene>
<dbReference type="InterPro" id="IPR000131">
    <property type="entry name" value="ATP_synth_F1_gsu"/>
</dbReference>
<dbReference type="PANTHER" id="PTHR11693">
    <property type="entry name" value="ATP SYNTHASE GAMMA CHAIN"/>
    <property type="match status" value="1"/>
</dbReference>
<keyword evidence="7 10" id="KW-0472">Membrane</keyword>
<dbReference type="Gene3D" id="3.40.1380.10">
    <property type="match status" value="1"/>
</dbReference>
<dbReference type="RefSeq" id="WP_128705896.1">
    <property type="nucleotide sequence ID" value="NZ_RLII01000006.1"/>
</dbReference>
<dbReference type="NCBIfam" id="TIGR01146">
    <property type="entry name" value="ATPsyn_F1gamma"/>
    <property type="match status" value="1"/>
</dbReference>
<dbReference type="PANTHER" id="PTHR11693:SF22">
    <property type="entry name" value="ATP SYNTHASE SUBUNIT GAMMA, MITOCHONDRIAL"/>
    <property type="match status" value="1"/>
</dbReference>
<keyword evidence="6 10" id="KW-0406">Ion transport</keyword>
<evidence type="ECO:0000256" key="5">
    <source>
        <dbReference type="ARBA" id="ARBA00022781"/>
    </source>
</evidence>